<evidence type="ECO:0000313" key="2">
    <source>
        <dbReference type="Proteomes" id="UP001193081"/>
    </source>
</evidence>
<organism evidence="1 2">
    <name type="scientific">Candidatus Chloroploca mongolica</name>
    <dbReference type="NCBI Taxonomy" id="2528176"/>
    <lineage>
        <taxon>Bacteria</taxon>
        <taxon>Bacillati</taxon>
        <taxon>Chloroflexota</taxon>
        <taxon>Chloroflexia</taxon>
        <taxon>Chloroflexales</taxon>
        <taxon>Chloroflexineae</taxon>
        <taxon>Oscillochloridaceae</taxon>
        <taxon>Candidatus Chloroploca</taxon>
    </lineage>
</organism>
<evidence type="ECO:0000313" key="1">
    <source>
        <dbReference type="EMBL" id="MBP1465267.1"/>
    </source>
</evidence>
<dbReference type="EMBL" id="SIJK02000007">
    <property type="protein sequence ID" value="MBP1465267.1"/>
    <property type="molecule type" value="Genomic_DNA"/>
</dbReference>
<evidence type="ECO:0008006" key="3">
    <source>
        <dbReference type="Google" id="ProtNLM"/>
    </source>
</evidence>
<reference evidence="1 2" key="1">
    <citation type="submission" date="2021-03" db="EMBL/GenBank/DDBJ databases">
        <authorList>
            <person name="Grouzdev D.S."/>
        </authorList>
    </citation>
    <scope>NUCLEOTIDE SEQUENCE [LARGE SCALE GENOMIC DNA]</scope>
    <source>
        <strain evidence="1 2">M50-1</strain>
    </source>
</reference>
<gene>
    <name evidence="1" type="ORF">EYB53_006065</name>
</gene>
<protein>
    <recommendedName>
        <fullName evidence="3">Prevent-host-death protein</fullName>
    </recommendedName>
</protein>
<keyword evidence="2" id="KW-1185">Reference proteome</keyword>
<dbReference type="RefSeq" id="WP_135477304.1">
    <property type="nucleotide sequence ID" value="NZ_SIJK02000007.1"/>
</dbReference>
<dbReference type="Proteomes" id="UP001193081">
    <property type="component" value="Unassembled WGS sequence"/>
</dbReference>
<accession>A0ABS4D758</accession>
<proteinExistence type="predicted"/>
<comment type="caution">
    <text evidence="1">The sequence shown here is derived from an EMBL/GenBank/DDBJ whole genome shotgun (WGS) entry which is preliminary data.</text>
</comment>
<sequence>MTLEELLKAARSQTVFIVTPEGEEYVLEAADDFEKEVAQLGNSEKFMQFLEERRKEPGRIPLEEIEKRLKMEENEDL</sequence>
<name>A0ABS4D758_9CHLR</name>